<evidence type="ECO:0000256" key="2">
    <source>
        <dbReference type="SAM" id="Phobius"/>
    </source>
</evidence>
<feature type="region of interest" description="Disordered" evidence="1">
    <location>
        <begin position="163"/>
        <end position="183"/>
    </location>
</feature>
<dbReference type="GeneID" id="77808829"/>
<keyword evidence="4" id="KW-1185">Reference proteome</keyword>
<keyword evidence="2" id="KW-0812">Transmembrane</keyword>
<evidence type="ECO:0000313" key="3">
    <source>
        <dbReference type="EMBL" id="WAQ83547.1"/>
    </source>
</evidence>
<feature type="compositionally biased region" description="Polar residues" evidence="1">
    <location>
        <begin position="163"/>
        <end position="173"/>
    </location>
</feature>
<proteinExistence type="predicted"/>
<protein>
    <submittedName>
        <fullName evidence="3">Uncharacterized protein</fullName>
    </submittedName>
</protein>
<sequence>MAAIHRACILSQPLPHKHTQRLQKRLTDISIQATLILVLPPGLSFIFLTLHTRTHSDGVLTLKACSSVRKIAQSKKNPEKQKRRQTTSSCSLLPLLSVSLLGICPPRFTAFYINPSACDSLPTPGFVYFGLIRRFDFWFPVHPLVSSSIVVLRCRHPRLERISLSSPHPQHPSTAHAGSPACQPAPNPSAIILPTISQSSTLTRHK</sequence>
<keyword evidence="2" id="KW-1133">Transmembrane helix</keyword>
<dbReference type="Proteomes" id="UP001164743">
    <property type="component" value="Chromosome 3A"/>
</dbReference>
<evidence type="ECO:0000313" key="4">
    <source>
        <dbReference type="Proteomes" id="UP001164743"/>
    </source>
</evidence>
<dbReference type="EMBL" id="CP110423">
    <property type="protein sequence ID" value="WAQ83547.1"/>
    <property type="molecule type" value="Genomic_DNA"/>
</dbReference>
<name>A0ABY7CL56_9BASI</name>
<feature type="transmembrane region" description="Helical" evidence="2">
    <location>
        <begin position="29"/>
        <end position="50"/>
    </location>
</feature>
<reference evidence="3" key="1">
    <citation type="submission" date="2022-10" db="EMBL/GenBank/DDBJ databases">
        <title>Puccinia triticina Genome sequencing and assembly.</title>
        <authorList>
            <person name="Li C."/>
        </authorList>
    </citation>
    <scope>NUCLEOTIDE SEQUENCE</scope>
    <source>
        <strain evidence="3">Pt15</strain>
    </source>
</reference>
<organism evidence="3 4">
    <name type="scientific">Puccinia triticina</name>
    <dbReference type="NCBI Taxonomy" id="208348"/>
    <lineage>
        <taxon>Eukaryota</taxon>
        <taxon>Fungi</taxon>
        <taxon>Dikarya</taxon>
        <taxon>Basidiomycota</taxon>
        <taxon>Pucciniomycotina</taxon>
        <taxon>Pucciniomycetes</taxon>
        <taxon>Pucciniales</taxon>
        <taxon>Pucciniaceae</taxon>
        <taxon>Puccinia</taxon>
    </lineage>
</organism>
<keyword evidence="2" id="KW-0472">Membrane</keyword>
<gene>
    <name evidence="3" type="ORF">PtA15_3A918</name>
</gene>
<evidence type="ECO:0000256" key="1">
    <source>
        <dbReference type="SAM" id="MobiDB-lite"/>
    </source>
</evidence>
<accession>A0ABY7CL56</accession>
<dbReference type="RefSeq" id="XP_053019102.1">
    <property type="nucleotide sequence ID" value="XM_053167934.1"/>
</dbReference>